<protein>
    <recommendedName>
        <fullName evidence="3">Tetratricopeptide repeat protein</fullName>
    </recommendedName>
</protein>
<dbReference type="SUPFAM" id="SSF48452">
    <property type="entry name" value="TPR-like"/>
    <property type="match status" value="1"/>
</dbReference>
<sequence>MRLSAFAFLLLGLVLSSCGPTRPVVIPGPRYIEDLAYDSCIARNQRIMEEKFKARDNSYILSVMSWAITCFYGRRFADAKKGFTAACRLDDNDIAEAAKVFQWLIVDQRTVYRLTKRERELCHFYLGLAYLLNNDLGGSLVEFRKLRQRDQEASQLPAVNFYMGLVYEKLDKTDDALIEYKGLVQMNRYPDAPALVRRLEQPDEPPDTITEELIVHVDHQTLETVARTEVYADDALIGTLVPAADNFDVKLTQAEANRKAAQEAGAAAARFGLRLLGALAGEALLGKGGANVADAVADITLGKESENRDLRAWGYAPVALSFLRTRVPRQTGEVKLVFYKTGGGMLGSCRYPLTGQNTRVIRAAGMNFVIAGLSPEFYVYP</sequence>
<reference evidence="2" key="1">
    <citation type="journal article" date="2020" name="mSystems">
        <title>Genome- and Community-Level Interaction Insights into Carbon Utilization and Element Cycling Functions of Hydrothermarchaeota in Hydrothermal Sediment.</title>
        <authorList>
            <person name="Zhou Z."/>
            <person name="Liu Y."/>
            <person name="Xu W."/>
            <person name="Pan J."/>
            <person name="Luo Z.H."/>
            <person name="Li M."/>
        </authorList>
    </citation>
    <scope>NUCLEOTIDE SEQUENCE [LARGE SCALE GENOMIC DNA]</scope>
    <source>
        <strain evidence="2">SpSt-488</strain>
    </source>
</reference>
<proteinExistence type="predicted"/>
<feature type="signal peptide" evidence="1">
    <location>
        <begin position="1"/>
        <end position="19"/>
    </location>
</feature>
<keyword evidence="1" id="KW-0732">Signal</keyword>
<dbReference type="AlphaFoldDB" id="A0A7C4GAC3"/>
<dbReference type="Gene3D" id="1.25.40.10">
    <property type="entry name" value="Tetratricopeptide repeat domain"/>
    <property type="match status" value="1"/>
</dbReference>
<organism evidence="2">
    <name type="scientific">candidate division WOR-3 bacterium</name>
    <dbReference type="NCBI Taxonomy" id="2052148"/>
    <lineage>
        <taxon>Bacteria</taxon>
        <taxon>Bacteria division WOR-3</taxon>
    </lineage>
</organism>
<dbReference type="PROSITE" id="PS51257">
    <property type="entry name" value="PROKAR_LIPOPROTEIN"/>
    <property type="match status" value="1"/>
</dbReference>
<feature type="chain" id="PRO_5028077774" description="Tetratricopeptide repeat protein" evidence="1">
    <location>
        <begin position="20"/>
        <end position="381"/>
    </location>
</feature>
<evidence type="ECO:0000313" key="2">
    <source>
        <dbReference type="EMBL" id="HGK27790.1"/>
    </source>
</evidence>
<comment type="caution">
    <text evidence="2">The sequence shown here is derived from an EMBL/GenBank/DDBJ whole genome shotgun (WGS) entry which is preliminary data.</text>
</comment>
<evidence type="ECO:0008006" key="3">
    <source>
        <dbReference type="Google" id="ProtNLM"/>
    </source>
</evidence>
<evidence type="ECO:0000256" key="1">
    <source>
        <dbReference type="SAM" id="SignalP"/>
    </source>
</evidence>
<dbReference type="InterPro" id="IPR011990">
    <property type="entry name" value="TPR-like_helical_dom_sf"/>
</dbReference>
<gene>
    <name evidence="2" type="ORF">ENS41_02415</name>
</gene>
<accession>A0A7C4GAC3</accession>
<dbReference type="EMBL" id="DSUT01000043">
    <property type="protein sequence ID" value="HGK27790.1"/>
    <property type="molecule type" value="Genomic_DNA"/>
</dbReference>
<name>A0A7C4GAC3_UNCW3</name>